<accession>A0AAV6XR19</accession>
<dbReference type="Gene3D" id="1.10.10.10">
    <property type="entry name" value="Winged helix-like DNA-binding domain superfamily/Winged helix DNA-binding domain"/>
    <property type="match status" value="1"/>
</dbReference>
<evidence type="ECO:0000256" key="6">
    <source>
        <dbReference type="ARBA" id="ARBA00023125"/>
    </source>
</evidence>
<proteinExistence type="inferred from homology"/>
<feature type="region of interest" description="Disordered" evidence="11">
    <location>
        <begin position="333"/>
        <end position="352"/>
    </location>
</feature>
<comment type="similarity">
    <text evidence="9">Belongs to the HSF family.</text>
</comment>
<dbReference type="PANTHER" id="PTHR10015:SF294">
    <property type="entry name" value="HEAT SHOCK FACTOR PROTEIN HSF30-LIKE"/>
    <property type="match status" value="1"/>
</dbReference>
<keyword evidence="5" id="KW-0346">Stress response</keyword>
<dbReference type="AlphaFoldDB" id="A0AAV6XR19"/>
<keyword evidence="6" id="KW-0238">DNA-binding</keyword>
<name>A0AAV6XR19_9LAMI</name>
<dbReference type="PANTHER" id="PTHR10015">
    <property type="entry name" value="HEAT SHOCK TRANSCRIPTION FACTOR"/>
    <property type="match status" value="1"/>
</dbReference>
<dbReference type="Proteomes" id="UP000826271">
    <property type="component" value="Unassembled WGS sequence"/>
</dbReference>
<organism evidence="13 14">
    <name type="scientific">Buddleja alternifolia</name>
    <dbReference type="NCBI Taxonomy" id="168488"/>
    <lineage>
        <taxon>Eukaryota</taxon>
        <taxon>Viridiplantae</taxon>
        <taxon>Streptophyta</taxon>
        <taxon>Embryophyta</taxon>
        <taxon>Tracheophyta</taxon>
        <taxon>Spermatophyta</taxon>
        <taxon>Magnoliopsida</taxon>
        <taxon>eudicotyledons</taxon>
        <taxon>Gunneridae</taxon>
        <taxon>Pentapetalae</taxon>
        <taxon>asterids</taxon>
        <taxon>lamiids</taxon>
        <taxon>Lamiales</taxon>
        <taxon>Scrophulariaceae</taxon>
        <taxon>Buddlejeae</taxon>
        <taxon>Buddleja</taxon>
    </lineage>
</organism>
<dbReference type="GO" id="GO:0000978">
    <property type="term" value="F:RNA polymerase II cis-regulatory region sequence-specific DNA binding"/>
    <property type="evidence" value="ECO:0007669"/>
    <property type="project" value="TreeGrafter"/>
</dbReference>
<evidence type="ECO:0000313" key="14">
    <source>
        <dbReference type="Proteomes" id="UP000826271"/>
    </source>
</evidence>
<comment type="caution">
    <text evidence="13">The sequence shown here is derived from an EMBL/GenBank/DDBJ whole genome shotgun (WGS) entry which is preliminary data.</text>
</comment>
<feature type="coiled-coil region" evidence="10">
    <location>
        <begin position="153"/>
        <end position="194"/>
    </location>
</feature>
<comment type="subunit">
    <text evidence="2">Homotrimer.</text>
</comment>
<evidence type="ECO:0000256" key="2">
    <source>
        <dbReference type="ARBA" id="ARBA00011233"/>
    </source>
</evidence>
<dbReference type="SMART" id="SM00415">
    <property type="entry name" value="HSF"/>
    <property type="match status" value="1"/>
</dbReference>
<gene>
    <name evidence="13" type="ORF">BUALT_Bualt03G0038500</name>
</gene>
<keyword evidence="3" id="KW-0597">Phosphoprotein</keyword>
<evidence type="ECO:0000256" key="5">
    <source>
        <dbReference type="ARBA" id="ARBA00023016"/>
    </source>
</evidence>
<dbReference type="EMBL" id="WHWC01000003">
    <property type="protein sequence ID" value="KAG8385394.1"/>
    <property type="molecule type" value="Genomic_DNA"/>
</dbReference>
<feature type="region of interest" description="Disordered" evidence="11">
    <location>
        <begin position="1"/>
        <end position="32"/>
    </location>
</feature>
<feature type="compositionally biased region" description="Basic and acidic residues" evidence="11">
    <location>
        <begin position="1"/>
        <end position="14"/>
    </location>
</feature>
<evidence type="ECO:0000313" key="13">
    <source>
        <dbReference type="EMBL" id="KAG8385394.1"/>
    </source>
</evidence>
<dbReference type="GO" id="GO:0003700">
    <property type="term" value="F:DNA-binding transcription factor activity"/>
    <property type="evidence" value="ECO:0007669"/>
    <property type="project" value="InterPro"/>
</dbReference>
<dbReference type="FunFam" id="1.10.10.10:FF:000037">
    <property type="entry name" value="Heat stress transcription factor B-4"/>
    <property type="match status" value="1"/>
</dbReference>
<reference evidence="13" key="1">
    <citation type="submission" date="2019-10" db="EMBL/GenBank/DDBJ databases">
        <authorList>
            <person name="Zhang R."/>
            <person name="Pan Y."/>
            <person name="Wang J."/>
            <person name="Ma R."/>
            <person name="Yu S."/>
        </authorList>
    </citation>
    <scope>NUCLEOTIDE SEQUENCE</scope>
    <source>
        <strain evidence="13">LA-IB0</strain>
        <tissue evidence="13">Leaf</tissue>
    </source>
</reference>
<feature type="compositionally biased region" description="Basic and acidic residues" evidence="11">
    <location>
        <begin position="222"/>
        <end position="235"/>
    </location>
</feature>
<evidence type="ECO:0000256" key="3">
    <source>
        <dbReference type="ARBA" id="ARBA00022553"/>
    </source>
</evidence>
<dbReference type="GO" id="GO:0005634">
    <property type="term" value="C:nucleus"/>
    <property type="evidence" value="ECO:0007669"/>
    <property type="project" value="UniProtKB-SubCell"/>
</dbReference>
<dbReference type="InterPro" id="IPR000232">
    <property type="entry name" value="HSF_DNA-bd"/>
</dbReference>
<dbReference type="GO" id="GO:0034605">
    <property type="term" value="P:cellular response to heat"/>
    <property type="evidence" value="ECO:0007669"/>
    <property type="project" value="TreeGrafter"/>
</dbReference>
<dbReference type="InterPro" id="IPR036390">
    <property type="entry name" value="WH_DNA-bd_sf"/>
</dbReference>
<evidence type="ECO:0000259" key="12">
    <source>
        <dbReference type="SMART" id="SM00415"/>
    </source>
</evidence>
<feature type="region of interest" description="Disordered" evidence="11">
    <location>
        <begin position="222"/>
        <end position="245"/>
    </location>
</feature>
<dbReference type="PRINTS" id="PR00056">
    <property type="entry name" value="HSFDOMAIN"/>
</dbReference>
<evidence type="ECO:0000256" key="7">
    <source>
        <dbReference type="ARBA" id="ARBA00023163"/>
    </source>
</evidence>
<keyword evidence="7" id="KW-0804">Transcription</keyword>
<dbReference type="Pfam" id="PF00447">
    <property type="entry name" value="HSF_DNA-bind"/>
    <property type="match status" value="1"/>
</dbReference>
<dbReference type="InterPro" id="IPR036388">
    <property type="entry name" value="WH-like_DNA-bd_sf"/>
</dbReference>
<evidence type="ECO:0000256" key="4">
    <source>
        <dbReference type="ARBA" id="ARBA00023015"/>
    </source>
</evidence>
<keyword evidence="10" id="KW-0175">Coiled coil</keyword>
<dbReference type="GO" id="GO:0006357">
    <property type="term" value="P:regulation of transcription by RNA polymerase II"/>
    <property type="evidence" value="ECO:0007669"/>
    <property type="project" value="TreeGrafter"/>
</dbReference>
<keyword evidence="4" id="KW-0805">Transcription regulation</keyword>
<feature type="domain" description="HSF-type DNA-binding" evidence="12">
    <location>
        <begin position="36"/>
        <end position="129"/>
    </location>
</feature>
<protein>
    <recommendedName>
        <fullName evidence="12">HSF-type DNA-binding domain-containing protein</fullName>
    </recommendedName>
</protein>
<keyword evidence="14" id="KW-1185">Reference proteome</keyword>
<keyword evidence="8" id="KW-0539">Nucleus</keyword>
<evidence type="ECO:0000256" key="1">
    <source>
        <dbReference type="ARBA" id="ARBA00004123"/>
    </source>
</evidence>
<evidence type="ECO:0000256" key="9">
    <source>
        <dbReference type="RuleBase" id="RU004020"/>
    </source>
</evidence>
<evidence type="ECO:0000256" key="10">
    <source>
        <dbReference type="SAM" id="Coils"/>
    </source>
</evidence>
<evidence type="ECO:0000256" key="8">
    <source>
        <dbReference type="ARBA" id="ARBA00023242"/>
    </source>
</evidence>
<dbReference type="SUPFAM" id="SSF46785">
    <property type="entry name" value="Winged helix' DNA-binding domain"/>
    <property type="match status" value="1"/>
</dbReference>
<comment type="subcellular location">
    <subcellularLocation>
        <location evidence="1">Nucleus</location>
    </subcellularLocation>
</comment>
<sequence>MNFEIETAKMEKSSVTENAGGNGGERGGGDAKWVSSPPPFLVKIYEMVDDIETNSIISWSSTGTSFIVWDYIKFSAEILPKYFKTTIFSSFVYQLNNYGFRKISSERYEYVNQWFQLGKKHLLRNMKRRNQNQKPQPTKKRGRFNLEHDNAMNVTMERKLECLLTEQNDMKEQIENLKQNQKKMEDQLENLEINMRVPEPKDEKMDIAVFLKHYMQYLREKKDEANGDNSKKLRLDGPTSTESSMDLTNKVEIPTQKLFSSTDDSGSSVQEQNVKKATEITEHCPFWKKMLEYDGFVLNEQKGDLDAHHKAIMELDEMQASNMAIQTENLMANSPSDPGMEEEEDGHLELWT</sequence>
<evidence type="ECO:0000256" key="11">
    <source>
        <dbReference type="SAM" id="MobiDB-lite"/>
    </source>
</evidence>